<gene>
    <name evidence="3" type="ORF">AVDCRST_MAG73-4200</name>
</gene>
<keyword evidence="2" id="KW-0812">Transmembrane</keyword>
<evidence type="ECO:0000313" key="3">
    <source>
        <dbReference type="EMBL" id="CAA9566217.1"/>
    </source>
</evidence>
<organism evidence="3">
    <name type="scientific">uncultured Thermomicrobiales bacterium</name>
    <dbReference type="NCBI Taxonomy" id="1645740"/>
    <lineage>
        <taxon>Bacteria</taxon>
        <taxon>Pseudomonadati</taxon>
        <taxon>Thermomicrobiota</taxon>
        <taxon>Thermomicrobia</taxon>
        <taxon>Thermomicrobiales</taxon>
        <taxon>environmental samples</taxon>
    </lineage>
</organism>
<dbReference type="EMBL" id="CADCWE010000269">
    <property type="protein sequence ID" value="CAA9566217.1"/>
    <property type="molecule type" value="Genomic_DNA"/>
</dbReference>
<evidence type="ECO:0000256" key="2">
    <source>
        <dbReference type="SAM" id="Phobius"/>
    </source>
</evidence>
<feature type="compositionally biased region" description="Basic and acidic residues" evidence="1">
    <location>
        <begin position="1"/>
        <end position="19"/>
    </location>
</feature>
<reference evidence="3" key="1">
    <citation type="submission" date="2020-02" db="EMBL/GenBank/DDBJ databases">
        <authorList>
            <person name="Meier V. D."/>
        </authorList>
    </citation>
    <scope>NUCLEOTIDE SEQUENCE</scope>
    <source>
        <strain evidence="3">AVDCRST_MAG73</strain>
    </source>
</reference>
<sequence>MSGAETDGRDRPSAREGPGRRTGARSCRKPGTAMEVAAARKRTDRRNRNRSGRLRRAARRLTFCYAPFAVLGSAVVLAGPPL</sequence>
<name>A0A6J4V0W0_9BACT</name>
<feature type="compositionally biased region" description="Basic residues" evidence="1">
    <location>
        <begin position="39"/>
        <end position="53"/>
    </location>
</feature>
<proteinExistence type="predicted"/>
<evidence type="ECO:0000256" key="1">
    <source>
        <dbReference type="SAM" id="MobiDB-lite"/>
    </source>
</evidence>
<keyword evidence="2" id="KW-0472">Membrane</keyword>
<keyword evidence="2" id="KW-1133">Transmembrane helix</keyword>
<protein>
    <submittedName>
        <fullName evidence="3">Uncharacterized protein</fullName>
    </submittedName>
</protein>
<feature type="region of interest" description="Disordered" evidence="1">
    <location>
        <begin position="1"/>
        <end position="53"/>
    </location>
</feature>
<feature type="transmembrane region" description="Helical" evidence="2">
    <location>
        <begin position="57"/>
        <end position="79"/>
    </location>
</feature>
<dbReference type="AlphaFoldDB" id="A0A6J4V0W0"/>
<accession>A0A6J4V0W0</accession>